<keyword evidence="2" id="KW-1185">Reference proteome</keyword>
<evidence type="ECO:0000313" key="1">
    <source>
        <dbReference type="EMBL" id="MBU8872124.1"/>
    </source>
</evidence>
<reference evidence="1 2" key="1">
    <citation type="submission" date="2021-06" db="EMBL/GenBank/DDBJ databases">
        <authorList>
            <person name="Lee D.H."/>
        </authorList>
    </citation>
    <scope>NUCLEOTIDE SEQUENCE [LARGE SCALE GENOMIC DNA]</scope>
    <source>
        <strain evidence="1 2">MMS21-HV4-11</strain>
    </source>
</reference>
<proteinExistence type="predicted"/>
<evidence type="ECO:0008006" key="3">
    <source>
        <dbReference type="Google" id="ProtNLM"/>
    </source>
</evidence>
<protein>
    <recommendedName>
        <fullName evidence="3">Lysozyme inhibitor LprI N-terminal domain-containing protein</fullName>
    </recommendedName>
</protein>
<gene>
    <name evidence="1" type="ORF">KQ910_00035</name>
</gene>
<dbReference type="Proteomes" id="UP000727907">
    <property type="component" value="Unassembled WGS sequence"/>
</dbReference>
<evidence type="ECO:0000313" key="2">
    <source>
        <dbReference type="Proteomes" id="UP000727907"/>
    </source>
</evidence>
<accession>A0ABS6IBY4</accession>
<dbReference type="RefSeq" id="WP_216955600.1">
    <property type="nucleotide sequence ID" value="NZ_JAHOPB010000001.1"/>
</dbReference>
<sequence>MLAPTAASAQQTNEQLAARCAELGALYDRYNARRGEGSGGPDMTRLGAGIDCQKGRYQQGIKALEDLLQRKRMPIPPAS</sequence>
<dbReference type="EMBL" id="JAHOPB010000001">
    <property type="protein sequence ID" value="MBU8872124.1"/>
    <property type="molecule type" value="Genomic_DNA"/>
</dbReference>
<comment type="caution">
    <text evidence="1">The sequence shown here is derived from an EMBL/GenBank/DDBJ whole genome shotgun (WGS) entry which is preliminary data.</text>
</comment>
<organism evidence="1 2">
    <name type="scientific">Reyranella humidisoli</name>
    <dbReference type="NCBI Taxonomy" id="2849149"/>
    <lineage>
        <taxon>Bacteria</taxon>
        <taxon>Pseudomonadati</taxon>
        <taxon>Pseudomonadota</taxon>
        <taxon>Alphaproteobacteria</taxon>
        <taxon>Hyphomicrobiales</taxon>
        <taxon>Reyranellaceae</taxon>
        <taxon>Reyranella</taxon>
    </lineage>
</organism>
<name>A0ABS6IBY4_9HYPH</name>